<evidence type="ECO:0000313" key="1">
    <source>
        <dbReference type="EMBL" id="MDC0828784.1"/>
    </source>
</evidence>
<proteinExistence type="predicted"/>
<dbReference type="EMBL" id="JAQNCK010000024">
    <property type="protein sequence ID" value="MDC0828784.1"/>
    <property type="molecule type" value="Genomic_DNA"/>
</dbReference>
<protein>
    <submittedName>
        <fullName evidence="1">Uncharacterized protein</fullName>
    </submittedName>
</protein>
<gene>
    <name evidence="1" type="ORF">POG00_08655</name>
</gene>
<name>A0AAW6FVQ1_9FIRM</name>
<accession>A0AAW6FVQ1</accession>
<dbReference type="RefSeq" id="WP_195191552.1">
    <property type="nucleotide sequence ID" value="NZ_JADMUL010000024.1"/>
</dbReference>
<evidence type="ECO:0000313" key="2">
    <source>
        <dbReference type="Proteomes" id="UP001220658"/>
    </source>
</evidence>
<organism evidence="1 2">
    <name type="scientific">Faecalitalea cylindroides</name>
    <dbReference type="NCBI Taxonomy" id="39483"/>
    <lineage>
        <taxon>Bacteria</taxon>
        <taxon>Bacillati</taxon>
        <taxon>Bacillota</taxon>
        <taxon>Erysipelotrichia</taxon>
        <taxon>Erysipelotrichales</taxon>
        <taxon>Erysipelotrichaceae</taxon>
        <taxon>Faecalitalea</taxon>
    </lineage>
</organism>
<sequence length="60" mass="6879">MDNKKNEEYVICPRCKQKVYKEAVTCPFCSFGIMAWLEKEIDENGESIKKSEVDSDGSVK</sequence>
<dbReference type="Proteomes" id="UP001220658">
    <property type="component" value="Unassembled WGS sequence"/>
</dbReference>
<comment type="caution">
    <text evidence="1">The sequence shown here is derived from an EMBL/GenBank/DDBJ whole genome shotgun (WGS) entry which is preliminary data.</text>
</comment>
<reference evidence="1" key="1">
    <citation type="submission" date="2023-01" db="EMBL/GenBank/DDBJ databases">
        <title>Human gut microbiome strain richness.</title>
        <authorList>
            <person name="Chen-Liaw A."/>
        </authorList>
    </citation>
    <scope>NUCLEOTIDE SEQUENCE</scope>
    <source>
        <strain evidence="1">D55st1_G4_D55t1_190419</strain>
    </source>
</reference>
<dbReference type="AlphaFoldDB" id="A0AAW6FVQ1"/>